<dbReference type="Proteomes" id="UP000509579">
    <property type="component" value="Chromosome"/>
</dbReference>
<name>A0A6N1X6L5_9BURK</name>
<keyword evidence="6" id="KW-0966">Cell projection</keyword>
<keyword evidence="3" id="KW-1005">Bacterial flagellum biogenesis</keyword>
<keyword evidence="2" id="KW-0963">Cytoplasm</keyword>
<keyword evidence="6" id="KW-0282">Flagellum</keyword>
<dbReference type="Gene3D" id="1.20.58.380">
    <property type="entry name" value="Flagellar protein flit"/>
    <property type="match status" value="1"/>
</dbReference>
<dbReference type="KEGG" id="aant:HUK68_17270"/>
<protein>
    <recommendedName>
        <fullName evidence="5">Flagellar protein FliT</fullName>
    </recommendedName>
</protein>
<accession>A0A6N1X6L5</accession>
<proteinExistence type="predicted"/>
<gene>
    <name evidence="6" type="ORF">HUK68_17270</name>
</gene>
<dbReference type="GO" id="GO:0044781">
    <property type="term" value="P:bacterial-type flagellum organization"/>
    <property type="evidence" value="ECO:0007669"/>
    <property type="project" value="UniProtKB-KW"/>
</dbReference>
<dbReference type="Pfam" id="PF05400">
    <property type="entry name" value="FliT"/>
    <property type="match status" value="1"/>
</dbReference>
<evidence type="ECO:0000256" key="3">
    <source>
        <dbReference type="ARBA" id="ARBA00022795"/>
    </source>
</evidence>
<evidence type="ECO:0000256" key="5">
    <source>
        <dbReference type="ARBA" id="ARBA00093797"/>
    </source>
</evidence>
<dbReference type="InterPro" id="IPR008622">
    <property type="entry name" value="FliT"/>
</dbReference>
<sequence>MGTQLIDYYKAIEDSSLKMLEAARGKDWEGVARYEGACAVLIEQLRFQSQEQELLPEQRREKARIMQRILRNDALIRTLAEPWLAQVEHMFDGQPQVLH</sequence>
<keyword evidence="6" id="KW-0969">Cilium</keyword>
<reference evidence="6 7" key="1">
    <citation type="submission" date="2020-06" db="EMBL/GenBank/DDBJ databases">
        <title>Acidovorax antarctica sp. nov., isolated from Corinth ice sheet soil, Antarctic Fields Peninsula.</title>
        <authorList>
            <person name="Xu Q."/>
            <person name="Peng F."/>
        </authorList>
    </citation>
    <scope>NUCLEOTIDE SEQUENCE [LARGE SCALE GENOMIC DNA]</scope>
    <source>
        <strain evidence="6 7">16-35-5</strain>
    </source>
</reference>
<comment type="subcellular location">
    <subcellularLocation>
        <location evidence="1">Cytoplasm</location>
        <location evidence="1">Cytosol</location>
    </subcellularLocation>
</comment>
<evidence type="ECO:0000313" key="7">
    <source>
        <dbReference type="Proteomes" id="UP000509579"/>
    </source>
</evidence>
<dbReference type="EMBL" id="CP054840">
    <property type="protein sequence ID" value="QKV54498.1"/>
    <property type="molecule type" value="Genomic_DNA"/>
</dbReference>
<keyword evidence="4" id="KW-0143">Chaperone</keyword>
<evidence type="ECO:0000256" key="4">
    <source>
        <dbReference type="ARBA" id="ARBA00023186"/>
    </source>
</evidence>
<dbReference type="RefSeq" id="WP_175505298.1">
    <property type="nucleotide sequence ID" value="NZ_CAURQT010000037.1"/>
</dbReference>
<keyword evidence="7" id="KW-1185">Reference proteome</keyword>
<evidence type="ECO:0000256" key="1">
    <source>
        <dbReference type="ARBA" id="ARBA00004514"/>
    </source>
</evidence>
<evidence type="ECO:0000313" key="6">
    <source>
        <dbReference type="EMBL" id="QKV54498.1"/>
    </source>
</evidence>
<evidence type="ECO:0000256" key="2">
    <source>
        <dbReference type="ARBA" id="ARBA00022490"/>
    </source>
</evidence>
<dbReference type="AlphaFoldDB" id="A0A6N1X6L5"/>
<organism evidence="6 7">
    <name type="scientific">Comamonas antarctica</name>
    <dbReference type="NCBI Taxonomy" id="2743470"/>
    <lineage>
        <taxon>Bacteria</taxon>
        <taxon>Pseudomonadati</taxon>
        <taxon>Pseudomonadota</taxon>
        <taxon>Betaproteobacteria</taxon>
        <taxon>Burkholderiales</taxon>
        <taxon>Comamonadaceae</taxon>
        <taxon>Comamonas</taxon>
    </lineage>
</organism>